<proteinExistence type="predicted"/>
<dbReference type="EMBL" id="CP101114">
    <property type="protein sequence ID" value="UTO28184.1"/>
    <property type="molecule type" value="Genomic_DNA"/>
</dbReference>
<protein>
    <submittedName>
        <fullName evidence="1">Uncharacterized protein</fullName>
    </submittedName>
</protein>
<organism evidence="1 2">
    <name type="scientific">Bartonella harrusi</name>
    <dbReference type="NCBI Taxonomy" id="2961895"/>
    <lineage>
        <taxon>Bacteria</taxon>
        <taxon>Pseudomonadati</taxon>
        <taxon>Pseudomonadota</taxon>
        <taxon>Alphaproteobacteria</taxon>
        <taxon>Hyphomicrobiales</taxon>
        <taxon>Bartonellaceae</taxon>
        <taxon>Bartonella</taxon>
    </lineage>
</organism>
<name>A0ABY5ES11_9HYPH</name>
<evidence type="ECO:0000313" key="2">
    <source>
        <dbReference type="Proteomes" id="UP001059475"/>
    </source>
</evidence>
<reference evidence="1" key="1">
    <citation type="submission" date="2022-07" db="EMBL/GenBank/DDBJ databases">
        <title>First report of Bartonella spp. in marsupials in Brazil, with a description of Bartonella harrusi sp. nov. and new proposal for taxonomic reclassification of species of the genus Bartonella.</title>
        <authorList>
            <person name="Amaral R.B."/>
        </authorList>
    </citation>
    <scope>NUCLEOTIDE SEQUENCE</scope>
    <source>
        <strain evidence="1">117A</strain>
    </source>
</reference>
<evidence type="ECO:0000313" key="1">
    <source>
        <dbReference type="EMBL" id="UTO28184.1"/>
    </source>
</evidence>
<gene>
    <name evidence="1" type="ORF">NMK50_08420</name>
</gene>
<dbReference type="Proteomes" id="UP001059475">
    <property type="component" value="Chromosome"/>
</dbReference>
<sequence length="118" mass="14211">MENYTESQYLERLKSTRFPMDDFYKNIKSTIPMPHDDSDFGRYFITLPSNPSKFDILKYYHIVLVFCGRFSDLWQGDKSMPTLTFNDLKTELENFRIRGEKFYDSLPSLHNHFFSRKI</sequence>
<accession>A0ABY5ES11</accession>
<keyword evidence="2" id="KW-1185">Reference proteome</keyword>
<dbReference type="RefSeq" id="WP_254770093.1">
    <property type="nucleotide sequence ID" value="NZ_CP101114.1"/>
</dbReference>